<name>A0A8S1NPC5_PARPR</name>
<gene>
    <name evidence="1" type="ORF">PPRIM_AZ9-3.1.T0950006</name>
</gene>
<protein>
    <submittedName>
        <fullName evidence="1">Uncharacterized protein</fullName>
    </submittedName>
</protein>
<dbReference type="Proteomes" id="UP000688137">
    <property type="component" value="Unassembled WGS sequence"/>
</dbReference>
<dbReference type="OMA" id="CQDINNE"/>
<dbReference type="AlphaFoldDB" id="A0A8S1NPC5"/>
<evidence type="ECO:0000313" key="2">
    <source>
        <dbReference type="Proteomes" id="UP000688137"/>
    </source>
</evidence>
<dbReference type="EMBL" id="CAJJDM010000098">
    <property type="protein sequence ID" value="CAD8094112.1"/>
    <property type="molecule type" value="Genomic_DNA"/>
</dbReference>
<reference evidence="1" key="1">
    <citation type="submission" date="2021-01" db="EMBL/GenBank/DDBJ databases">
        <authorList>
            <consortium name="Genoscope - CEA"/>
            <person name="William W."/>
        </authorList>
    </citation>
    <scope>NUCLEOTIDE SEQUENCE</scope>
</reference>
<evidence type="ECO:0000313" key="1">
    <source>
        <dbReference type="EMBL" id="CAD8094112.1"/>
    </source>
</evidence>
<accession>A0A8S1NPC5</accession>
<proteinExistence type="predicted"/>
<keyword evidence="2" id="KW-1185">Reference proteome</keyword>
<organism evidence="1 2">
    <name type="scientific">Paramecium primaurelia</name>
    <dbReference type="NCBI Taxonomy" id="5886"/>
    <lineage>
        <taxon>Eukaryota</taxon>
        <taxon>Sar</taxon>
        <taxon>Alveolata</taxon>
        <taxon>Ciliophora</taxon>
        <taxon>Intramacronucleata</taxon>
        <taxon>Oligohymenophorea</taxon>
        <taxon>Peniculida</taxon>
        <taxon>Parameciidae</taxon>
        <taxon>Paramecium</taxon>
    </lineage>
</organism>
<comment type="caution">
    <text evidence="1">The sequence shown here is derived from an EMBL/GenBank/DDBJ whole genome shotgun (WGS) entry which is preliminary data.</text>
</comment>
<sequence>MNQGGSNDLLTLKREKFRIQIRHQKLTEEFKKKRRFYNYEQTKNDFLHKICDELAKYQFKEQLVEEDLNNIKLLIKVLQKALEDEQNIDYWVTENIVKKIRFFINLSKVDSEFQEINATLIQSVFYYLNREDYQRFAELDDIQLLEYLKNNIKEEILEIFPQTLNCIYFLAQEKQTYRDFIIQNDFEFLTQLMILDPFRQFSEVILALIGSAFTFCLEINIDNIKSIKEYVIKSYFDESQAIKRLALEILEEIPSKLSFENNCTFADEIISSPMFLKIYDAALKTNYDFLALKIVIIYFGISDKFFEKELTIYKKVVNSNLQSQDLNKALRIQLFWAISNKIHNKEFLIKLLDSKLLEEIYEQCFELSDNEALEFSYVILNLSILSNEEQLSKLIKIGLFNICNHFFSMESRSIKIEEHTLKALINILHKLSDCQDINNELVLPFSAVIKMIEMTGLVNKVKDSKSDDKLIQDFDVYF</sequence>